<evidence type="ECO:0000313" key="1">
    <source>
        <dbReference type="EMBL" id="ETV67568.1"/>
    </source>
</evidence>
<dbReference type="AlphaFoldDB" id="W4FLM5"/>
<protein>
    <recommendedName>
        <fullName evidence="2">F-box domain-containing protein</fullName>
    </recommendedName>
</protein>
<organism evidence="1">
    <name type="scientific">Aphanomyces astaci</name>
    <name type="common">Crayfish plague agent</name>
    <dbReference type="NCBI Taxonomy" id="112090"/>
    <lineage>
        <taxon>Eukaryota</taxon>
        <taxon>Sar</taxon>
        <taxon>Stramenopiles</taxon>
        <taxon>Oomycota</taxon>
        <taxon>Saprolegniomycetes</taxon>
        <taxon>Saprolegniales</taxon>
        <taxon>Verrucalvaceae</taxon>
        <taxon>Aphanomyces</taxon>
    </lineage>
</organism>
<dbReference type="VEuPathDB" id="FungiDB:H257_16297"/>
<dbReference type="SUPFAM" id="SSF52047">
    <property type="entry name" value="RNI-like"/>
    <property type="match status" value="2"/>
</dbReference>
<gene>
    <name evidence="1" type="ORF">H257_16297</name>
</gene>
<dbReference type="STRING" id="112090.W4FLM5"/>
<name>W4FLM5_APHAT</name>
<dbReference type="InterPro" id="IPR032675">
    <property type="entry name" value="LRR_dom_sf"/>
</dbReference>
<reference evidence="1" key="1">
    <citation type="submission" date="2013-12" db="EMBL/GenBank/DDBJ databases">
        <title>The Genome Sequence of Aphanomyces astaci APO3.</title>
        <authorList>
            <consortium name="The Broad Institute Genomics Platform"/>
            <person name="Russ C."/>
            <person name="Tyler B."/>
            <person name="van West P."/>
            <person name="Dieguez-Uribeondo J."/>
            <person name="Young S.K."/>
            <person name="Zeng Q."/>
            <person name="Gargeya S."/>
            <person name="Fitzgerald M."/>
            <person name="Abouelleil A."/>
            <person name="Alvarado L."/>
            <person name="Chapman S.B."/>
            <person name="Gainer-Dewar J."/>
            <person name="Goldberg J."/>
            <person name="Griggs A."/>
            <person name="Gujja S."/>
            <person name="Hansen M."/>
            <person name="Howarth C."/>
            <person name="Imamovic A."/>
            <person name="Ireland A."/>
            <person name="Larimer J."/>
            <person name="McCowan C."/>
            <person name="Murphy C."/>
            <person name="Pearson M."/>
            <person name="Poon T.W."/>
            <person name="Priest M."/>
            <person name="Roberts A."/>
            <person name="Saif S."/>
            <person name="Shea T."/>
            <person name="Sykes S."/>
            <person name="Wortman J."/>
            <person name="Nusbaum C."/>
            <person name="Birren B."/>
        </authorList>
    </citation>
    <scope>NUCLEOTIDE SEQUENCE [LARGE SCALE GENOMIC DNA]</scope>
    <source>
        <strain evidence="1">APO3</strain>
    </source>
</reference>
<dbReference type="RefSeq" id="XP_009842972.1">
    <property type="nucleotide sequence ID" value="XM_009844670.1"/>
</dbReference>
<dbReference type="Gene3D" id="3.80.10.10">
    <property type="entry name" value="Ribonuclease Inhibitor"/>
    <property type="match status" value="2"/>
</dbReference>
<sequence length="523" mass="57204">MNTSILSILWHDEFSAALGLASWLRLSQLSRGFRSAMQSATPADVLVLPPQTTLSTVASLQHSWPLLRMSFEASAIHNHTLDLQTLSHLHALSISRCHAFDNVHALNQLHSVTLDSCDGVVDISGLAAARSLTLRICPHITNESLSTLTQIQSLTVYRCLQLADFTHLTALRQLSVEATNQHTTAVQVCAPHLEFVRLVLVTYNPAHIAHVPTVELVHSLELQVATSRKAFHSSYACHHSRLTDVTWLANVPHVDVTGSWCLQHVSSLRHATSVNLTGCSAVADVSALANVTCVDLTHCFRVTDVSALGYDQLFRIHNSILNCSTCRVRHVNLTGCWNVRDVSALGNVHTLNLTGVGKLMSIDGLENVHTLILSGNRFITSLPRHCTTQYMSISDCIQINDLTPLHGVPTVHLDGLRQVRSVAALAKATNVDISNCPLLSDISPLATVSKVRLANCRGVVDVSPLSHVMRLTLERIPFQSAAALSQIKHLTIERCWGFQRCDLLPRTTKLNGCGCADHLFTQS</sequence>
<evidence type="ECO:0008006" key="2">
    <source>
        <dbReference type="Google" id="ProtNLM"/>
    </source>
</evidence>
<dbReference type="OrthoDB" id="61560at2759"/>
<proteinExistence type="predicted"/>
<accession>W4FLM5</accession>
<dbReference type="EMBL" id="KI913196">
    <property type="protein sequence ID" value="ETV67568.1"/>
    <property type="molecule type" value="Genomic_DNA"/>
</dbReference>
<dbReference type="GeneID" id="20818293"/>